<name>B0DIS5_LACBS</name>
<reference evidence="1 2" key="1">
    <citation type="journal article" date="2008" name="Nature">
        <title>The genome of Laccaria bicolor provides insights into mycorrhizal symbiosis.</title>
        <authorList>
            <person name="Martin F."/>
            <person name="Aerts A."/>
            <person name="Ahren D."/>
            <person name="Brun A."/>
            <person name="Danchin E.G.J."/>
            <person name="Duchaussoy F."/>
            <person name="Gibon J."/>
            <person name="Kohler A."/>
            <person name="Lindquist E."/>
            <person name="Pereda V."/>
            <person name="Salamov A."/>
            <person name="Shapiro H.J."/>
            <person name="Wuyts J."/>
            <person name="Blaudez D."/>
            <person name="Buee M."/>
            <person name="Brokstein P."/>
            <person name="Canbaeck B."/>
            <person name="Cohen D."/>
            <person name="Courty P.E."/>
            <person name="Coutinho P.M."/>
            <person name="Delaruelle C."/>
            <person name="Detter J.C."/>
            <person name="Deveau A."/>
            <person name="DiFazio S."/>
            <person name="Duplessis S."/>
            <person name="Fraissinet-Tachet L."/>
            <person name="Lucic E."/>
            <person name="Frey-Klett P."/>
            <person name="Fourrey C."/>
            <person name="Feussner I."/>
            <person name="Gay G."/>
            <person name="Grimwood J."/>
            <person name="Hoegger P.J."/>
            <person name="Jain P."/>
            <person name="Kilaru S."/>
            <person name="Labbe J."/>
            <person name="Lin Y.C."/>
            <person name="Legue V."/>
            <person name="Le Tacon F."/>
            <person name="Marmeisse R."/>
            <person name="Melayah D."/>
            <person name="Montanini B."/>
            <person name="Muratet M."/>
            <person name="Nehls U."/>
            <person name="Niculita-Hirzel H."/>
            <person name="Oudot-Le Secq M.P."/>
            <person name="Peter M."/>
            <person name="Quesneville H."/>
            <person name="Rajashekar B."/>
            <person name="Reich M."/>
            <person name="Rouhier N."/>
            <person name="Schmutz J."/>
            <person name="Yin T."/>
            <person name="Chalot M."/>
            <person name="Henrissat B."/>
            <person name="Kuees U."/>
            <person name="Lucas S."/>
            <person name="Van de Peer Y."/>
            <person name="Podila G.K."/>
            <person name="Polle A."/>
            <person name="Pukkila P.J."/>
            <person name="Richardson P.M."/>
            <person name="Rouze P."/>
            <person name="Sanders I.R."/>
            <person name="Stajich J.E."/>
            <person name="Tunlid A."/>
            <person name="Tuskan G."/>
            <person name="Grigoriev I.V."/>
        </authorList>
    </citation>
    <scope>NUCLEOTIDE SEQUENCE [LARGE SCALE GENOMIC DNA]</scope>
    <source>
        <strain evidence="2">S238N-H82 / ATCC MYA-4686</strain>
    </source>
</reference>
<gene>
    <name evidence="1" type="ORF">LACBIDRAFT_303023</name>
</gene>
<dbReference type="RefSeq" id="XP_001883952.1">
    <property type="nucleotide sequence ID" value="XM_001883917.1"/>
</dbReference>
<proteinExistence type="predicted"/>
<protein>
    <submittedName>
        <fullName evidence="1">Predicted protein</fullName>
    </submittedName>
</protein>
<dbReference type="HOGENOM" id="CLU_1686918_0_0_1"/>
<dbReference type="InParanoid" id="B0DIS5"/>
<dbReference type="EMBL" id="DS547113">
    <property type="protein sequence ID" value="EDR05394.1"/>
    <property type="molecule type" value="Genomic_DNA"/>
</dbReference>
<dbReference type="PANTHER" id="PTHR43056:SF5">
    <property type="entry name" value="PEPTIDASE S9 PROLYL OLIGOPEPTIDASE CATALYTIC DOMAIN-CONTAINING PROTEIN"/>
    <property type="match status" value="1"/>
</dbReference>
<evidence type="ECO:0000313" key="2">
    <source>
        <dbReference type="Proteomes" id="UP000001194"/>
    </source>
</evidence>
<keyword evidence="2" id="KW-1185">Reference proteome</keyword>
<dbReference type="STRING" id="486041.B0DIS5"/>
<dbReference type="PANTHER" id="PTHR43056">
    <property type="entry name" value="PEPTIDASE S9 PROLYL OLIGOPEPTIDASE"/>
    <property type="match status" value="1"/>
</dbReference>
<dbReference type="InterPro" id="IPR050585">
    <property type="entry name" value="Xaa-Pro_dipeptidyl-ppase/CocE"/>
</dbReference>
<dbReference type="KEGG" id="lbc:LACBIDRAFT_303023"/>
<dbReference type="AlphaFoldDB" id="B0DIS5"/>
<organism evidence="2">
    <name type="scientific">Laccaria bicolor (strain S238N-H82 / ATCC MYA-4686)</name>
    <name type="common">Bicoloured deceiver</name>
    <name type="synonym">Laccaria laccata var. bicolor</name>
    <dbReference type="NCBI Taxonomy" id="486041"/>
    <lineage>
        <taxon>Eukaryota</taxon>
        <taxon>Fungi</taxon>
        <taxon>Dikarya</taxon>
        <taxon>Basidiomycota</taxon>
        <taxon>Agaricomycotina</taxon>
        <taxon>Agaricomycetes</taxon>
        <taxon>Agaricomycetidae</taxon>
        <taxon>Agaricales</taxon>
        <taxon>Agaricineae</taxon>
        <taxon>Hydnangiaceae</taxon>
        <taxon>Laccaria</taxon>
    </lineage>
</organism>
<dbReference type="OrthoDB" id="43744at2759"/>
<dbReference type="GeneID" id="6079528"/>
<evidence type="ECO:0000313" key="1">
    <source>
        <dbReference type="EMBL" id="EDR05394.1"/>
    </source>
</evidence>
<accession>B0DIS5</accession>
<sequence>MVSSTAPYGTWSSPITAQAITKGANGIADVLVDVITSEVYRVENRPSEAGRNVLVHTKLNKDVVGEGWNVRTGVQEYGGLAAVIHAGVIYFSHLPDGRSNMRGAGKSDGLYQYSLFDIGPYTRLQCYSLHYVEFIFSSIAYQWKLSRLSESQWVLL</sequence>
<dbReference type="Proteomes" id="UP000001194">
    <property type="component" value="Unassembled WGS sequence"/>
</dbReference>